<dbReference type="Proteomes" id="UP000438429">
    <property type="component" value="Unassembled WGS sequence"/>
</dbReference>
<dbReference type="AlphaFoldDB" id="A0A6A4THX4"/>
<evidence type="ECO:0000313" key="1">
    <source>
        <dbReference type="EMBL" id="KAF0042834.1"/>
    </source>
</evidence>
<accession>A0A6A4THX4</accession>
<evidence type="ECO:0000313" key="2">
    <source>
        <dbReference type="Proteomes" id="UP000438429"/>
    </source>
</evidence>
<proteinExistence type="predicted"/>
<dbReference type="EMBL" id="VEVO01000004">
    <property type="protein sequence ID" value="KAF0042834.1"/>
    <property type="molecule type" value="Genomic_DNA"/>
</dbReference>
<protein>
    <submittedName>
        <fullName evidence="1">Uncharacterized protein</fullName>
    </submittedName>
</protein>
<name>A0A6A4THX4_SCOMX</name>
<sequence length="206" mass="23059">MGPEMLPSCSRCFRSLISAREAFCIDSCKSSKFIRFKFTLRLVLHNYCSTKRRRAEFAVIGYSVADDTGLQYITDTLPVRVSDATTSQSLKTLTGVLSPVLLQSPNPQINSEQRRITQVYVHDSSCGLRWLKPFSEIDEHNPVLLRGGDSKPHRALLSAHTYRETGHWSLDSCDLGGGYSDRYLPTVNESDLITYRVSGLPLPALT</sequence>
<reference evidence="1 2" key="1">
    <citation type="submission" date="2019-06" db="EMBL/GenBank/DDBJ databases">
        <title>Draft genomes of female and male turbot (Scophthalmus maximus).</title>
        <authorList>
            <person name="Xu H."/>
            <person name="Xu X.-W."/>
            <person name="Shao C."/>
            <person name="Chen S."/>
        </authorList>
    </citation>
    <scope>NUCLEOTIDE SEQUENCE [LARGE SCALE GENOMIC DNA]</scope>
    <source>
        <strain evidence="1">Ysfricsl-2016a</strain>
        <tissue evidence="1">Blood</tissue>
    </source>
</reference>
<comment type="caution">
    <text evidence="1">The sequence shown here is derived from an EMBL/GenBank/DDBJ whole genome shotgun (WGS) entry which is preliminary data.</text>
</comment>
<gene>
    <name evidence="1" type="ORF">F2P81_004171</name>
</gene>
<organism evidence="1 2">
    <name type="scientific">Scophthalmus maximus</name>
    <name type="common">Turbot</name>
    <name type="synonym">Psetta maxima</name>
    <dbReference type="NCBI Taxonomy" id="52904"/>
    <lineage>
        <taxon>Eukaryota</taxon>
        <taxon>Metazoa</taxon>
        <taxon>Chordata</taxon>
        <taxon>Craniata</taxon>
        <taxon>Vertebrata</taxon>
        <taxon>Euteleostomi</taxon>
        <taxon>Actinopterygii</taxon>
        <taxon>Neopterygii</taxon>
        <taxon>Teleostei</taxon>
        <taxon>Neoteleostei</taxon>
        <taxon>Acanthomorphata</taxon>
        <taxon>Carangaria</taxon>
        <taxon>Pleuronectiformes</taxon>
        <taxon>Pleuronectoidei</taxon>
        <taxon>Scophthalmidae</taxon>
        <taxon>Scophthalmus</taxon>
    </lineage>
</organism>